<dbReference type="Proteomes" id="UP000828390">
    <property type="component" value="Unassembled WGS sequence"/>
</dbReference>
<reference evidence="1" key="2">
    <citation type="submission" date="2020-11" db="EMBL/GenBank/DDBJ databases">
        <authorList>
            <person name="McCartney M.A."/>
            <person name="Auch B."/>
            <person name="Kono T."/>
            <person name="Mallez S."/>
            <person name="Becker A."/>
            <person name="Gohl D.M."/>
            <person name="Silverstein K.A.T."/>
            <person name="Koren S."/>
            <person name="Bechman K.B."/>
            <person name="Herman A."/>
            <person name="Abrahante J.E."/>
            <person name="Garbe J."/>
        </authorList>
    </citation>
    <scope>NUCLEOTIDE SEQUENCE</scope>
    <source>
        <strain evidence="1">Duluth1</strain>
        <tissue evidence="1">Whole animal</tissue>
    </source>
</reference>
<accession>A0A9D4MMS7</accession>
<comment type="caution">
    <text evidence="1">The sequence shown here is derived from an EMBL/GenBank/DDBJ whole genome shotgun (WGS) entry which is preliminary data.</text>
</comment>
<name>A0A9D4MMS7_DREPO</name>
<reference evidence="1" key="1">
    <citation type="journal article" date="2019" name="bioRxiv">
        <title>The Genome of the Zebra Mussel, Dreissena polymorpha: A Resource for Invasive Species Research.</title>
        <authorList>
            <person name="McCartney M.A."/>
            <person name="Auch B."/>
            <person name="Kono T."/>
            <person name="Mallez S."/>
            <person name="Zhang Y."/>
            <person name="Obille A."/>
            <person name="Becker A."/>
            <person name="Abrahante J.E."/>
            <person name="Garbe J."/>
            <person name="Badalamenti J.P."/>
            <person name="Herman A."/>
            <person name="Mangelson H."/>
            <person name="Liachko I."/>
            <person name="Sullivan S."/>
            <person name="Sone E.D."/>
            <person name="Koren S."/>
            <person name="Silverstein K.A.T."/>
            <person name="Beckman K.B."/>
            <person name="Gohl D.M."/>
        </authorList>
    </citation>
    <scope>NUCLEOTIDE SEQUENCE</scope>
    <source>
        <strain evidence="1">Duluth1</strain>
        <tissue evidence="1">Whole animal</tissue>
    </source>
</reference>
<evidence type="ECO:0000313" key="2">
    <source>
        <dbReference type="Proteomes" id="UP000828390"/>
    </source>
</evidence>
<keyword evidence="2" id="KW-1185">Reference proteome</keyword>
<sequence>MKRSYTGTLPAFIGAIPASDRDVAVVLPGSKASQINPCSCRWSYGAAPVVPGAAPVVSGMAR</sequence>
<gene>
    <name evidence="1" type="ORF">DPMN_002255</name>
</gene>
<organism evidence="1 2">
    <name type="scientific">Dreissena polymorpha</name>
    <name type="common">Zebra mussel</name>
    <name type="synonym">Mytilus polymorpha</name>
    <dbReference type="NCBI Taxonomy" id="45954"/>
    <lineage>
        <taxon>Eukaryota</taxon>
        <taxon>Metazoa</taxon>
        <taxon>Spiralia</taxon>
        <taxon>Lophotrochozoa</taxon>
        <taxon>Mollusca</taxon>
        <taxon>Bivalvia</taxon>
        <taxon>Autobranchia</taxon>
        <taxon>Heteroconchia</taxon>
        <taxon>Euheterodonta</taxon>
        <taxon>Imparidentia</taxon>
        <taxon>Neoheterodontei</taxon>
        <taxon>Myida</taxon>
        <taxon>Dreissenoidea</taxon>
        <taxon>Dreissenidae</taxon>
        <taxon>Dreissena</taxon>
    </lineage>
</organism>
<evidence type="ECO:0000313" key="1">
    <source>
        <dbReference type="EMBL" id="KAH3878366.1"/>
    </source>
</evidence>
<proteinExistence type="predicted"/>
<protein>
    <submittedName>
        <fullName evidence="1">Uncharacterized protein</fullName>
    </submittedName>
</protein>
<dbReference type="EMBL" id="JAIWYP010000001">
    <property type="protein sequence ID" value="KAH3878366.1"/>
    <property type="molecule type" value="Genomic_DNA"/>
</dbReference>
<dbReference type="AlphaFoldDB" id="A0A9D4MMS7"/>